<proteinExistence type="predicted"/>
<feature type="domain" description="Ice-binding protein C-terminal" evidence="1">
    <location>
        <begin position="171"/>
        <end position="195"/>
    </location>
</feature>
<dbReference type="Proteomes" id="UP000626210">
    <property type="component" value="Unassembled WGS sequence"/>
</dbReference>
<evidence type="ECO:0000259" key="1">
    <source>
        <dbReference type="Pfam" id="PF07589"/>
    </source>
</evidence>
<dbReference type="NCBIfam" id="TIGR02595">
    <property type="entry name" value="PEP_CTERM"/>
    <property type="match status" value="1"/>
</dbReference>
<accession>A0ABQ3G045</accession>
<sequence length="202" mass="20713">MRTPDAAVLGMLRGLHHPPFGEPMKAKQALAAIAVAGAFAAPQAWADIVWNWSYSGAGIQAGGTLTTEDAADADGFRLITAISGSRNGDPITGLYPTGAAIPGNEPFALDNLIRFGPQGQITVHGFGFTTAAGGYANPFYADFFDPAIYMEVFTTAATYAEVPVTFTASVVPEPASILLLLAGLGAAGWAGAGRRRGAATPA</sequence>
<dbReference type="EMBL" id="BMYK01000004">
    <property type="protein sequence ID" value="GHC78881.1"/>
    <property type="molecule type" value="Genomic_DNA"/>
</dbReference>
<comment type="caution">
    <text evidence="2">The sequence shown here is derived from an EMBL/GenBank/DDBJ whole genome shotgun (WGS) entry which is preliminary data.</text>
</comment>
<evidence type="ECO:0000313" key="2">
    <source>
        <dbReference type="EMBL" id="GHC78881.1"/>
    </source>
</evidence>
<name>A0ABQ3G045_9BURK</name>
<evidence type="ECO:0000313" key="3">
    <source>
        <dbReference type="Proteomes" id="UP000626210"/>
    </source>
</evidence>
<organism evidence="2 3">
    <name type="scientific">Pseudorhodoferax aquiterrae</name>
    <dbReference type="NCBI Taxonomy" id="747304"/>
    <lineage>
        <taxon>Bacteria</taxon>
        <taxon>Pseudomonadati</taxon>
        <taxon>Pseudomonadota</taxon>
        <taxon>Betaproteobacteria</taxon>
        <taxon>Burkholderiales</taxon>
        <taxon>Comamonadaceae</taxon>
    </lineage>
</organism>
<dbReference type="Pfam" id="PF07589">
    <property type="entry name" value="PEP-CTERM"/>
    <property type="match status" value="1"/>
</dbReference>
<gene>
    <name evidence="2" type="ORF">GCM10007320_19670</name>
</gene>
<dbReference type="InterPro" id="IPR013424">
    <property type="entry name" value="Ice-binding_C"/>
</dbReference>
<protein>
    <recommendedName>
        <fullName evidence="1">Ice-binding protein C-terminal domain-containing protein</fullName>
    </recommendedName>
</protein>
<reference evidence="3" key="1">
    <citation type="journal article" date="2019" name="Int. J. Syst. Evol. Microbiol.">
        <title>The Global Catalogue of Microorganisms (GCM) 10K type strain sequencing project: providing services to taxonomists for standard genome sequencing and annotation.</title>
        <authorList>
            <consortium name="The Broad Institute Genomics Platform"/>
            <consortium name="The Broad Institute Genome Sequencing Center for Infectious Disease"/>
            <person name="Wu L."/>
            <person name="Ma J."/>
        </authorList>
    </citation>
    <scope>NUCLEOTIDE SEQUENCE [LARGE SCALE GENOMIC DNA]</scope>
    <source>
        <strain evidence="3">KCTC 23314</strain>
    </source>
</reference>
<keyword evidence="3" id="KW-1185">Reference proteome</keyword>